<comment type="similarity">
    <text evidence="3">Belongs to the polysaccharide lyase 4 family.</text>
</comment>
<dbReference type="FunFam" id="2.60.40.1120:FF:000033">
    <property type="entry name" value="Rhamnogalacturonate lyase B"/>
    <property type="match status" value="1"/>
</dbReference>
<evidence type="ECO:0000256" key="11">
    <source>
        <dbReference type="PROSITE-ProRule" id="PRU00207"/>
    </source>
</evidence>
<dbReference type="InterPro" id="IPR011013">
    <property type="entry name" value="Gal_mutarotase_sf_dom"/>
</dbReference>
<evidence type="ECO:0000256" key="5">
    <source>
        <dbReference type="ARBA" id="ARBA00022525"/>
    </source>
</evidence>
<comment type="catalytic activity">
    <reaction evidence="1">
        <text>Endotype eliminative cleavage of L-alpha-rhamnopyranosyl-(1-&gt;4)-alpha-D-galactopyranosyluronic acid bonds of rhamnogalacturonan I domains in ramified hairy regions of pectin leaving L-rhamnopyranose at the reducing end and 4-deoxy-4,5-unsaturated D-galactopyranosyluronic acid at the non-reducing end.</text>
        <dbReference type="EC" id="4.2.2.23"/>
    </reaction>
</comment>
<dbReference type="InterPro" id="IPR001293">
    <property type="entry name" value="Znf_TRAF"/>
</dbReference>
<dbReference type="Proteomes" id="UP000004994">
    <property type="component" value="Chromosome 12"/>
</dbReference>
<dbReference type="CDD" id="cd10316">
    <property type="entry name" value="RGL4_M"/>
    <property type="match status" value="1"/>
</dbReference>
<protein>
    <recommendedName>
        <fullName evidence="4">rhamnogalacturonan endolyase</fullName>
        <ecNumber evidence="4">4.2.2.23</ecNumber>
    </recommendedName>
</protein>
<dbReference type="PaxDb" id="4081-Solyc12g088050.1.1"/>
<accession>A0A3Q7JDD3</accession>
<feature type="compositionally biased region" description="Polar residues" evidence="12">
    <location>
        <begin position="233"/>
        <end position="245"/>
    </location>
</feature>
<dbReference type="InterPro" id="IPR013083">
    <property type="entry name" value="Znf_RING/FYVE/PHD"/>
</dbReference>
<dbReference type="GO" id="GO:0030246">
    <property type="term" value="F:carbohydrate binding"/>
    <property type="evidence" value="ECO:0007669"/>
    <property type="project" value="InterPro"/>
</dbReference>
<dbReference type="Gene3D" id="2.70.98.10">
    <property type="match status" value="1"/>
</dbReference>
<name>A0A3Q7JDD3_SOLLC</name>
<organism evidence="14">
    <name type="scientific">Solanum lycopersicum</name>
    <name type="common">Tomato</name>
    <name type="synonym">Lycopersicon esculentum</name>
    <dbReference type="NCBI Taxonomy" id="4081"/>
    <lineage>
        <taxon>Eukaryota</taxon>
        <taxon>Viridiplantae</taxon>
        <taxon>Streptophyta</taxon>
        <taxon>Embryophyta</taxon>
        <taxon>Tracheophyta</taxon>
        <taxon>Spermatophyta</taxon>
        <taxon>Magnoliopsida</taxon>
        <taxon>eudicotyledons</taxon>
        <taxon>Gunneridae</taxon>
        <taxon>Pentapetalae</taxon>
        <taxon>asterids</taxon>
        <taxon>lamiids</taxon>
        <taxon>Solanales</taxon>
        <taxon>Solanaceae</taxon>
        <taxon>Solanoideae</taxon>
        <taxon>Solaneae</taxon>
        <taxon>Solanum</taxon>
        <taxon>Solanum subgen. Lycopersicon</taxon>
    </lineage>
</organism>
<dbReference type="PANTHER" id="PTHR32018:SF10">
    <property type="entry name" value="RHAMNOGALACTURONAN ENDOLYASE"/>
    <property type="match status" value="1"/>
</dbReference>
<dbReference type="Pfam" id="PF14686">
    <property type="entry name" value="fn3_3"/>
    <property type="match status" value="1"/>
</dbReference>
<dbReference type="Gene3D" id="3.30.40.10">
    <property type="entry name" value="Zinc/RING finger domain, C3HC4 (zinc finger)"/>
    <property type="match status" value="2"/>
</dbReference>
<keyword evidence="7" id="KW-0732">Signal</keyword>
<dbReference type="InterPro" id="IPR051850">
    <property type="entry name" value="Polysacch_Lyase_4"/>
</dbReference>
<dbReference type="OMA" id="NAFQGIM"/>
<keyword evidence="9 11" id="KW-0862">Zinc</keyword>
<dbReference type="Gramene" id="Solyc12g088050.2.1">
    <property type="protein sequence ID" value="Solyc12g088050.2.1"/>
    <property type="gene ID" value="Solyc12g088050.2"/>
</dbReference>
<dbReference type="Pfam" id="PF14683">
    <property type="entry name" value="CBM-like"/>
    <property type="match status" value="1"/>
</dbReference>
<evidence type="ECO:0000256" key="7">
    <source>
        <dbReference type="ARBA" id="ARBA00022729"/>
    </source>
</evidence>
<dbReference type="GO" id="GO:0005576">
    <property type="term" value="C:extracellular region"/>
    <property type="evidence" value="ECO:0007669"/>
    <property type="project" value="UniProtKB-SubCell"/>
</dbReference>
<dbReference type="Gene3D" id="2.60.40.1120">
    <property type="entry name" value="Carboxypeptidase-like, regulatory domain"/>
    <property type="match status" value="1"/>
</dbReference>
<feature type="zinc finger region" description="TRAF-type" evidence="11">
    <location>
        <begin position="51"/>
        <end position="95"/>
    </location>
</feature>
<dbReference type="SUPFAM" id="SSF74650">
    <property type="entry name" value="Galactose mutarotase-like"/>
    <property type="match status" value="1"/>
</dbReference>
<dbReference type="SUPFAM" id="SSF49452">
    <property type="entry name" value="Starch-binding domain-like"/>
    <property type="match status" value="1"/>
</dbReference>
<dbReference type="InterPro" id="IPR008979">
    <property type="entry name" value="Galactose-bd-like_sf"/>
</dbReference>
<dbReference type="CDD" id="cd10320">
    <property type="entry name" value="RGL4_N"/>
    <property type="match status" value="1"/>
</dbReference>
<evidence type="ECO:0000256" key="9">
    <source>
        <dbReference type="ARBA" id="ARBA00022833"/>
    </source>
</evidence>
<keyword evidence="8 11" id="KW-0863">Zinc-finger</keyword>
<dbReference type="PROSITE" id="PS50145">
    <property type="entry name" value="ZF_TRAF"/>
    <property type="match status" value="1"/>
</dbReference>
<keyword evidence="10" id="KW-0456">Lyase</keyword>
<evidence type="ECO:0000313" key="14">
    <source>
        <dbReference type="EnsemblPlants" id="Solyc12g088050.2.1"/>
    </source>
</evidence>
<feature type="domain" description="TRAF-type" evidence="13">
    <location>
        <begin position="51"/>
        <end position="95"/>
    </location>
</feature>
<dbReference type="InterPro" id="IPR029411">
    <property type="entry name" value="RG-lyase_III"/>
</dbReference>
<dbReference type="CDD" id="cd10317">
    <property type="entry name" value="RGL4_C"/>
    <property type="match status" value="1"/>
</dbReference>
<dbReference type="GO" id="GO:0005975">
    <property type="term" value="P:carbohydrate metabolic process"/>
    <property type="evidence" value="ECO:0007669"/>
    <property type="project" value="InterPro"/>
</dbReference>
<evidence type="ECO:0000256" key="8">
    <source>
        <dbReference type="ARBA" id="ARBA00022771"/>
    </source>
</evidence>
<dbReference type="InterPro" id="IPR029413">
    <property type="entry name" value="RG-lyase_II"/>
</dbReference>
<dbReference type="Pfam" id="PF06045">
    <property type="entry name" value="Rhamnogal_lyase"/>
    <property type="match status" value="1"/>
</dbReference>
<reference evidence="14" key="1">
    <citation type="journal article" date="2012" name="Nature">
        <title>The tomato genome sequence provides insights into fleshy fruit evolution.</title>
        <authorList>
            <consortium name="Tomato Genome Consortium"/>
        </authorList>
    </citation>
    <scope>NUCLEOTIDE SEQUENCE [LARGE SCALE GENOMIC DNA]</scope>
    <source>
        <strain evidence="14">cv. Heinz 1706</strain>
    </source>
</reference>
<dbReference type="InterPro" id="IPR014718">
    <property type="entry name" value="GH-type_carb-bd"/>
</dbReference>
<evidence type="ECO:0000313" key="15">
    <source>
        <dbReference type="Proteomes" id="UP000004994"/>
    </source>
</evidence>
<dbReference type="SUPFAM" id="SSF49785">
    <property type="entry name" value="Galactose-binding domain-like"/>
    <property type="match status" value="1"/>
</dbReference>
<evidence type="ECO:0000256" key="4">
    <source>
        <dbReference type="ARBA" id="ARBA00012437"/>
    </source>
</evidence>
<keyword evidence="15" id="KW-1185">Reference proteome</keyword>
<evidence type="ECO:0000256" key="2">
    <source>
        <dbReference type="ARBA" id="ARBA00004613"/>
    </source>
</evidence>
<dbReference type="InterPro" id="IPR010325">
    <property type="entry name" value="Rhamnogal_lyase"/>
</dbReference>
<evidence type="ECO:0000256" key="6">
    <source>
        <dbReference type="ARBA" id="ARBA00022723"/>
    </source>
</evidence>
<evidence type="ECO:0000259" key="13">
    <source>
        <dbReference type="PROSITE" id="PS50145"/>
    </source>
</evidence>
<evidence type="ECO:0000256" key="12">
    <source>
        <dbReference type="SAM" id="MobiDB-lite"/>
    </source>
</evidence>
<feature type="region of interest" description="Disordered" evidence="12">
    <location>
        <begin position="229"/>
        <end position="255"/>
    </location>
</feature>
<keyword evidence="6 11" id="KW-0479">Metal-binding</keyword>
<keyword evidence="5" id="KW-0964">Secreted</keyword>
<evidence type="ECO:0000256" key="3">
    <source>
        <dbReference type="ARBA" id="ARBA00010418"/>
    </source>
</evidence>
<dbReference type="AlphaFoldDB" id="A0A3Q7JDD3"/>
<proteinExistence type="inferred from homology"/>
<evidence type="ECO:0000256" key="1">
    <source>
        <dbReference type="ARBA" id="ARBA00001324"/>
    </source>
</evidence>
<evidence type="ECO:0000256" key="10">
    <source>
        <dbReference type="ARBA" id="ARBA00023239"/>
    </source>
</evidence>
<dbReference type="InParanoid" id="A0A3Q7JDD3"/>
<sequence length="884" mass="99879">MMDVASDHQATSICTHCDRAIPSSNLDLHVAHCSRKLERCKLCGNMVPKKHADEHFLSTHAPVSCSLCSETMEREVLAVHKGENCPQRLVACEYCEFPLPATDLFTHQDVCGNRTELCQLCNGYIRLREIMVHESRCNGGTDYISGSSSDGSISSSNAEEQFLSNDALIYVLFSRSPAMPLSFCSVFEYPAVIIFAIVKQEACGDKTERYHLCSRYISLRERDVHERRCNGDTDINSESSSSTNPAERDRGASRRKLRAVPETRLLFTTLAITGSAVLVVINNGVVEITWTNPGGIIKGIKYKGIDNLLEEKNKDLNGGIQGTDLQVIVENEEQIELSFTRMWSSEVQGEQAPLYIDRRFVVFRDVPGFYSYAIFEHTKDMPAFHLNTTRIAFMLNKEKFHYMVITDDRQRFMPSAEDRLPGRGEPLAYPEAVLLVDPIEPEFKGEVDDKYQYSLENKDNQVHGWISFDPPVGFWQITPSNEFRTGGPFKQDLTSHVNPTTLAIFLTSHYAGTELLVKFETGEEWKKVLGPVFTYFNSVSDKDMALSLWDDAKRQMNEEVESWPYSFPTSEEFPKCDQRGVVRGRLLVQDRYLSKENLPGKAASVGLAAPGDAGSWQRENKGYQFWTTTDEDGCFVIKNIRAGSYNLYGVVPGFIGDYKYEVVITLTEGSDIELGEIVYEPPRDGPTLWEIGIPDRSAAEFYIPDPNPKYVNKLYLNQDKFRQYGLWERYAELYPENDLVYTVGVSDYQKDWFFAQVNREIGDNVYQSSTWQIKFKICNVDQDGTYTLRVALAASNHAELQVRINDPTTDPPLLSTGEIGGDNAIARHAIHGIYWLFTVTIRGSLLLGGENTIFLTQAKTANAFQGIMYDYIRLEGPSCQNGNL</sequence>
<dbReference type="EC" id="4.2.2.23" evidence="4"/>
<dbReference type="Gene3D" id="2.60.120.260">
    <property type="entry name" value="Galactose-binding domain-like"/>
    <property type="match status" value="1"/>
</dbReference>
<comment type="subcellular location">
    <subcellularLocation>
        <location evidence="2">Secreted</location>
    </subcellularLocation>
</comment>
<dbReference type="EnsemblPlants" id="Solyc12g088050.2.1">
    <property type="protein sequence ID" value="Solyc12g088050.2.1"/>
    <property type="gene ID" value="Solyc12g088050.2"/>
</dbReference>
<dbReference type="InterPro" id="IPR013784">
    <property type="entry name" value="Carb-bd-like_fold"/>
</dbReference>
<dbReference type="PANTHER" id="PTHR32018">
    <property type="entry name" value="RHAMNOGALACTURONATE LYASE FAMILY PROTEIN"/>
    <property type="match status" value="1"/>
</dbReference>
<reference evidence="14" key="2">
    <citation type="submission" date="2019-01" db="UniProtKB">
        <authorList>
            <consortium name="EnsemblPlants"/>
        </authorList>
    </citation>
    <scope>IDENTIFICATION</scope>
    <source>
        <strain evidence="14">cv. Heinz 1706</strain>
    </source>
</reference>
<dbReference type="GO" id="GO:0008270">
    <property type="term" value="F:zinc ion binding"/>
    <property type="evidence" value="ECO:0007669"/>
    <property type="project" value="UniProtKB-KW"/>
</dbReference>
<dbReference type="GO" id="GO:0102210">
    <property type="term" value="F:rhamnogalacturonan endolyase activity"/>
    <property type="evidence" value="ECO:0007669"/>
    <property type="project" value="UniProtKB-EC"/>
</dbReference>